<name>A0ABV0F4C6_9ENTE</name>
<dbReference type="NCBIfam" id="TIGR02912">
    <property type="entry name" value="sulfite_red_C"/>
    <property type="match status" value="1"/>
</dbReference>
<evidence type="ECO:0000256" key="3">
    <source>
        <dbReference type="ARBA" id="ARBA00022617"/>
    </source>
</evidence>
<evidence type="ECO:0000259" key="8">
    <source>
        <dbReference type="PROSITE" id="PS51379"/>
    </source>
</evidence>
<dbReference type="Pfam" id="PF01077">
    <property type="entry name" value="NIR_SIR"/>
    <property type="match status" value="1"/>
</dbReference>
<proteinExistence type="inferred from homology"/>
<dbReference type="SUPFAM" id="SSF54862">
    <property type="entry name" value="4Fe-4S ferredoxins"/>
    <property type="match status" value="1"/>
</dbReference>
<keyword evidence="2" id="KW-0004">4Fe-4S</keyword>
<dbReference type="InterPro" id="IPR014261">
    <property type="entry name" value="Sulphite_reductase_C"/>
</dbReference>
<comment type="similarity">
    <text evidence="1">Belongs to the nitrite and sulfite reductase 4Fe-4S domain family.</text>
</comment>
<dbReference type="InterPro" id="IPR045169">
    <property type="entry name" value="NO2/SO3_Rdtase_4Fe4S_prot"/>
</dbReference>
<dbReference type="Pfam" id="PF03460">
    <property type="entry name" value="NIR_SIR_ferr"/>
    <property type="match status" value="1"/>
</dbReference>
<dbReference type="EMBL" id="MAEI02000001">
    <property type="protein sequence ID" value="MEO1782913.1"/>
    <property type="molecule type" value="Genomic_DNA"/>
</dbReference>
<keyword evidence="7" id="KW-0411">Iron-sulfur</keyword>
<evidence type="ECO:0000256" key="4">
    <source>
        <dbReference type="ARBA" id="ARBA00022723"/>
    </source>
</evidence>
<dbReference type="PRINTS" id="PR00397">
    <property type="entry name" value="SIROHAEM"/>
</dbReference>
<gene>
    <name evidence="9" type="ORF">BAU18_002530</name>
</gene>
<reference evidence="9 10" key="2">
    <citation type="submission" date="2024-02" db="EMBL/GenBank/DDBJ databases">
        <title>The Genome Sequence of Enterococcus diestrammenae JM9A.</title>
        <authorList>
            <person name="Earl A."/>
            <person name="Manson A."/>
            <person name="Gilmore M."/>
            <person name="Sanders J."/>
            <person name="Shea T."/>
            <person name="Howe W."/>
            <person name="Livny J."/>
            <person name="Cuomo C."/>
            <person name="Neafsey D."/>
            <person name="Birren B."/>
        </authorList>
    </citation>
    <scope>NUCLEOTIDE SEQUENCE [LARGE SCALE GENOMIC DNA]</scope>
    <source>
        <strain evidence="9 10">JM9A</strain>
    </source>
</reference>
<reference evidence="10" key="1">
    <citation type="submission" date="2016-06" db="EMBL/GenBank/DDBJ databases">
        <title>Four novel species of enterococci isolated from chicken manure.</title>
        <authorList>
            <person name="Van Tyne D."/>
        </authorList>
    </citation>
    <scope>NUCLEOTIDE SEQUENCE [LARGE SCALE GENOMIC DNA]</scope>
    <source>
        <strain evidence="10">JM9A</strain>
    </source>
</reference>
<dbReference type="InterPro" id="IPR045854">
    <property type="entry name" value="NO2/SO3_Rdtase_4Fe4S_sf"/>
</dbReference>
<dbReference type="InterPro" id="IPR006067">
    <property type="entry name" value="NO2/SO3_Rdtase_4Fe4S_dom"/>
</dbReference>
<evidence type="ECO:0000313" key="10">
    <source>
        <dbReference type="Proteomes" id="UP001429357"/>
    </source>
</evidence>
<sequence>MEDINIKELRQMCYRQSKIPGEFLLQLRCAGNYMDAKWLEMVQHVCQTWGNGDFHIGTRLTFDIPGIKAKSVPEVNKYIEPFIVEMEENMCGVEMDTKNGYPYIGPRNVVACVGGIHCIKANVNTQEMAHKVEKLIYPNPYHVKIGVAGCPNDCVKAQFQDIGIVGVTMPVYDADRCISCGACIKKCQKAATGVLEPDGRGRVAKDLCCCVGCGECVTACPTGAWSRQEKVFYKIYIGGRSGKQYPRMGKMFANWLSEEAVLAIIKNWPAFSDMALGGKAEYLHGGHLIDRAGYHNFKNFMLKDVELNPEALIADNVYWAEQEYRSNIHLKSLDRHMNVQP</sequence>
<evidence type="ECO:0000256" key="7">
    <source>
        <dbReference type="ARBA" id="ARBA00023014"/>
    </source>
</evidence>
<evidence type="ECO:0000256" key="2">
    <source>
        <dbReference type="ARBA" id="ARBA00022485"/>
    </source>
</evidence>
<dbReference type="Pfam" id="PF00037">
    <property type="entry name" value="Fer4"/>
    <property type="match status" value="1"/>
</dbReference>
<evidence type="ECO:0000256" key="6">
    <source>
        <dbReference type="ARBA" id="ARBA00023004"/>
    </source>
</evidence>
<dbReference type="Proteomes" id="UP001429357">
    <property type="component" value="Unassembled WGS sequence"/>
</dbReference>
<feature type="domain" description="4Fe-4S ferredoxin-type" evidence="8">
    <location>
        <begin position="168"/>
        <end position="198"/>
    </location>
</feature>
<feature type="domain" description="4Fe-4S ferredoxin-type" evidence="8">
    <location>
        <begin position="201"/>
        <end position="230"/>
    </location>
</feature>
<evidence type="ECO:0000313" key="9">
    <source>
        <dbReference type="EMBL" id="MEO1782913.1"/>
    </source>
</evidence>
<keyword evidence="6" id="KW-0408">Iron</keyword>
<dbReference type="InterPro" id="IPR006066">
    <property type="entry name" value="NO2/SO3_Rdtase_FeS/sirohaem_BS"/>
</dbReference>
<keyword evidence="4" id="KW-0479">Metal-binding</keyword>
<organism evidence="9 10">
    <name type="scientific">Enterococcus diestrammenae</name>
    <dbReference type="NCBI Taxonomy" id="1155073"/>
    <lineage>
        <taxon>Bacteria</taxon>
        <taxon>Bacillati</taxon>
        <taxon>Bacillota</taxon>
        <taxon>Bacilli</taxon>
        <taxon>Lactobacillales</taxon>
        <taxon>Enterococcaceae</taxon>
        <taxon>Enterococcus</taxon>
    </lineage>
</organism>
<dbReference type="Gene3D" id="3.30.413.10">
    <property type="entry name" value="Sulfite Reductase Hemoprotein, domain 1"/>
    <property type="match status" value="1"/>
</dbReference>
<dbReference type="Gene3D" id="3.30.70.20">
    <property type="match status" value="1"/>
</dbReference>
<dbReference type="PROSITE" id="PS00198">
    <property type="entry name" value="4FE4S_FER_1"/>
    <property type="match status" value="1"/>
</dbReference>
<dbReference type="PROSITE" id="PS51379">
    <property type="entry name" value="4FE4S_FER_2"/>
    <property type="match status" value="2"/>
</dbReference>
<dbReference type="RefSeq" id="WP_161869876.1">
    <property type="nucleotide sequence ID" value="NZ_JAQFAM010000001.1"/>
</dbReference>
<protein>
    <submittedName>
        <fullName evidence="9">Sulfite reductase, subunit C</fullName>
    </submittedName>
</protein>
<keyword evidence="10" id="KW-1185">Reference proteome</keyword>
<accession>A0ABV0F4C6</accession>
<dbReference type="InterPro" id="IPR036136">
    <property type="entry name" value="Nit/Sulf_reduc_fer-like_dom_sf"/>
</dbReference>
<dbReference type="SUPFAM" id="SSF56014">
    <property type="entry name" value="Nitrite and sulphite reductase 4Fe-4S domain-like"/>
    <property type="match status" value="1"/>
</dbReference>
<comment type="caution">
    <text evidence="9">The sequence shown here is derived from an EMBL/GenBank/DDBJ whole genome shotgun (WGS) entry which is preliminary data.</text>
</comment>
<evidence type="ECO:0000256" key="1">
    <source>
        <dbReference type="ARBA" id="ARBA00010429"/>
    </source>
</evidence>
<dbReference type="InterPro" id="IPR005117">
    <property type="entry name" value="NiRdtase/SiRdtase_haem-b_fer"/>
</dbReference>
<dbReference type="SUPFAM" id="SSF55124">
    <property type="entry name" value="Nitrite/Sulfite reductase N-terminal domain-like"/>
    <property type="match status" value="1"/>
</dbReference>
<keyword evidence="5" id="KW-0560">Oxidoreductase</keyword>
<evidence type="ECO:0000256" key="5">
    <source>
        <dbReference type="ARBA" id="ARBA00023002"/>
    </source>
</evidence>
<dbReference type="PANTHER" id="PTHR11493">
    <property type="entry name" value="SULFITE REDUCTASE [NADPH] SUBUNIT BETA-RELATED"/>
    <property type="match status" value="1"/>
</dbReference>
<dbReference type="InterPro" id="IPR017896">
    <property type="entry name" value="4Fe4S_Fe-S-bd"/>
</dbReference>
<dbReference type="InterPro" id="IPR017900">
    <property type="entry name" value="4Fe4S_Fe_S_CS"/>
</dbReference>
<dbReference type="PANTHER" id="PTHR11493:SF54">
    <property type="entry name" value="ANAEROBIC SULFITE REDUCTASE SUBUNIT C"/>
    <property type="match status" value="1"/>
</dbReference>
<keyword evidence="3" id="KW-0349">Heme</keyword>